<dbReference type="Proteomes" id="UP001249851">
    <property type="component" value="Unassembled WGS sequence"/>
</dbReference>
<proteinExistence type="predicted"/>
<keyword evidence="1" id="KW-0833">Ubl conjugation pathway</keyword>
<accession>A0AAD9PYS2</accession>
<name>A0AAD9PYS2_ACRCE</name>
<evidence type="ECO:0000313" key="3">
    <source>
        <dbReference type="EMBL" id="KAK2551534.1"/>
    </source>
</evidence>
<feature type="domain" description="HECT" evidence="2">
    <location>
        <begin position="40"/>
        <end position="157"/>
    </location>
</feature>
<dbReference type="SUPFAM" id="SSF56204">
    <property type="entry name" value="Hect, E3 ligase catalytic domain"/>
    <property type="match status" value="1"/>
</dbReference>
<reference evidence="3" key="2">
    <citation type="journal article" date="2023" name="Science">
        <title>Genomic signatures of disease resistance in endangered staghorn corals.</title>
        <authorList>
            <person name="Vollmer S.V."/>
            <person name="Selwyn J.D."/>
            <person name="Despard B.A."/>
            <person name="Roesel C.L."/>
        </authorList>
    </citation>
    <scope>NUCLEOTIDE SEQUENCE</scope>
    <source>
        <strain evidence="3">K2</strain>
    </source>
</reference>
<reference evidence="3" key="1">
    <citation type="journal article" date="2023" name="G3 (Bethesda)">
        <title>Whole genome assembly and annotation of the endangered Caribbean coral Acropora cervicornis.</title>
        <authorList>
            <person name="Selwyn J.D."/>
            <person name="Vollmer S.V."/>
        </authorList>
    </citation>
    <scope>NUCLEOTIDE SEQUENCE</scope>
    <source>
        <strain evidence="3">K2</strain>
    </source>
</reference>
<protein>
    <submittedName>
        <fullName evidence="3">G2/M phase-specific E3 ubiquitin-protein ligase</fullName>
    </submittedName>
</protein>
<dbReference type="EMBL" id="JARQWQ010000096">
    <property type="protein sequence ID" value="KAK2551534.1"/>
    <property type="molecule type" value="Genomic_DNA"/>
</dbReference>
<gene>
    <name evidence="3" type="ORF">P5673_027502</name>
</gene>
<evidence type="ECO:0000259" key="2">
    <source>
        <dbReference type="Pfam" id="PF00632"/>
    </source>
</evidence>
<evidence type="ECO:0000313" key="4">
    <source>
        <dbReference type="Proteomes" id="UP001249851"/>
    </source>
</evidence>
<dbReference type="Pfam" id="PF00632">
    <property type="entry name" value="HECT"/>
    <property type="match status" value="1"/>
</dbReference>
<sequence>MRVIQGLIIHDVIGRPKIILDQLAEGLNTLGFRTAMKDYPALLEALFVPSSEKLNADSVIGVLQFPKDMDDNDSTVAGFIHTFIKNAEVDTLEKFLFFATGAKVLPEFGLARIQVKFDGVPSIFASTCLLEITFPNQFETQDSLCVSLQAVINTATGQSFNCV</sequence>
<evidence type="ECO:0000256" key="1">
    <source>
        <dbReference type="ARBA" id="ARBA00022786"/>
    </source>
</evidence>
<dbReference type="InterPro" id="IPR035983">
    <property type="entry name" value="Hect_E3_ubiquitin_ligase"/>
</dbReference>
<dbReference type="InterPro" id="IPR000569">
    <property type="entry name" value="HECT_dom"/>
</dbReference>
<keyword evidence="4" id="KW-1185">Reference proteome</keyword>
<organism evidence="3 4">
    <name type="scientific">Acropora cervicornis</name>
    <name type="common">Staghorn coral</name>
    <dbReference type="NCBI Taxonomy" id="6130"/>
    <lineage>
        <taxon>Eukaryota</taxon>
        <taxon>Metazoa</taxon>
        <taxon>Cnidaria</taxon>
        <taxon>Anthozoa</taxon>
        <taxon>Hexacorallia</taxon>
        <taxon>Scleractinia</taxon>
        <taxon>Astrocoeniina</taxon>
        <taxon>Acroporidae</taxon>
        <taxon>Acropora</taxon>
    </lineage>
</organism>
<dbReference type="GO" id="GO:0004842">
    <property type="term" value="F:ubiquitin-protein transferase activity"/>
    <property type="evidence" value="ECO:0007669"/>
    <property type="project" value="InterPro"/>
</dbReference>
<comment type="caution">
    <text evidence="3">The sequence shown here is derived from an EMBL/GenBank/DDBJ whole genome shotgun (WGS) entry which is preliminary data.</text>
</comment>
<dbReference type="AlphaFoldDB" id="A0AAD9PYS2"/>